<feature type="region of interest" description="Disordered" evidence="5">
    <location>
        <begin position="217"/>
        <end position="237"/>
    </location>
</feature>
<evidence type="ECO:0000256" key="4">
    <source>
        <dbReference type="ARBA" id="ARBA00023136"/>
    </source>
</evidence>
<gene>
    <name evidence="7" type="ORF">BAE44_0016635</name>
</gene>
<evidence type="ECO:0000313" key="7">
    <source>
        <dbReference type="EMBL" id="OEL22347.1"/>
    </source>
</evidence>
<accession>A0A1E5VBA0</accession>
<dbReference type="PANTHER" id="PTHR21576">
    <property type="entry name" value="UNCHARACTERIZED NODULIN-LIKE PROTEIN"/>
    <property type="match status" value="1"/>
</dbReference>
<proteinExistence type="predicted"/>
<organism evidence="7 8">
    <name type="scientific">Dichanthelium oligosanthes</name>
    <dbReference type="NCBI Taxonomy" id="888268"/>
    <lineage>
        <taxon>Eukaryota</taxon>
        <taxon>Viridiplantae</taxon>
        <taxon>Streptophyta</taxon>
        <taxon>Embryophyta</taxon>
        <taxon>Tracheophyta</taxon>
        <taxon>Spermatophyta</taxon>
        <taxon>Magnoliopsida</taxon>
        <taxon>Liliopsida</taxon>
        <taxon>Poales</taxon>
        <taxon>Poaceae</taxon>
        <taxon>PACMAD clade</taxon>
        <taxon>Panicoideae</taxon>
        <taxon>Panicodae</taxon>
        <taxon>Paniceae</taxon>
        <taxon>Dichantheliinae</taxon>
        <taxon>Dichanthelium</taxon>
    </lineage>
</organism>
<name>A0A1E5VBA0_9POAL</name>
<keyword evidence="4 6" id="KW-0472">Membrane</keyword>
<comment type="subcellular location">
    <subcellularLocation>
        <location evidence="1">Membrane</location>
        <topology evidence="1">Multi-pass membrane protein</topology>
    </subcellularLocation>
</comment>
<keyword evidence="8" id="KW-1185">Reference proteome</keyword>
<feature type="non-terminal residue" evidence="7">
    <location>
        <position position="1"/>
    </location>
</feature>
<evidence type="ECO:0000256" key="3">
    <source>
        <dbReference type="ARBA" id="ARBA00022989"/>
    </source>
</evidence>
<comment type="caution">
    <text evidence="7">The sequence shown here is derived from an EMBL/GenBank/DDBJ whole genome shotgun (WGS) entry which is preliminary data.</text>
</comment>
<feature type="transmembrane region" description="Helical" evidence="6">
    <location>
        <begin position="49"/>
        <end position="73"/>
    </location>
</feature>
<dbReference type="STRING" id="888268.A0A1E5VBA0"/>
<evidence type="ECO:0000256" key="1">
    <source>
        <dbReference type="ARBA" id="ARBA00004141"/>
    </source>
</evidence>
<evidence type="ECO:0000256" key="5">
    <source>
        <dbReference type="SAM" id="MobiDB-lite"/>
    </source>
</evidence>
<feature type="transmembrane region" description="Helical" evidence="6">
    <location>
        <begin position="104"/>
        <end position="124"/>
    </location>
</feature>
<reference evidence="7 8" key="1">
    <citation type="submission" date="2016-09" db="EMBL/GenBank/DDBJ databases">
        <title>The draft genome of Dichanthelium oligosanthes: A C3 panicoid grass species.</title>
        <authorList>
            <person name="Studer A.J."/>
            <person name="Schnable J.C."/>
            <person name="Brutnell T.P."/>
        </authorList>
    </citation>
    <scope>NUCLEOTIDE SEQUENCE [LARGE SCALE GENOMIC DNA]</scope>
    <source>
        <strain evidence="8">cv. Kellogg 1175</strain>
        <tissue evidence="7">Leaf</tissue>
    </source>
</reference>
<dbReference type="AlphaFoldDB" id="A0A1E5VBA0"/>
<sequence>LLLVDKTTALPVAAPVNTPPVPSSCRLGSWLMHTFSPPAHGEDYSIPQAMVSVGMLILFLATACGIGGTLTAIDNMGQIGQSLGYLIGVWNYAGRVTDGYASEALLLVTWPLLFAVVSVLFGLIRRYSTLYNLSAAASPYTLNVHVAEAARQHGGTLPAGGDDKTCMGAACFGRSFLIIAEATAAGALVSLVLVWRTRDFYRGDIYAKIVQFRGATESGGRGKEGGGGRVNGDQRNG</sequence>
<evidence type="ECO:0000256" key="6">
    <source>
        <dbReference type="SAM" id="Phobius"/>
    </source>
</evidence>
<keyword evidence="2 6" id="KW-0812">Transmembrane</keyword>
<dbReference type="EMBL" id="LWDX02045589">
    <property type="protein sequence ID" value="OEL22347.1"/>
    <property type="molecule type" value="Genomic_DNA"/>
</dbReference>
<dbReference type="GO" id="GO:0016020">
    <property type="term" value="C:membrane"/>
    <property type="evidence" value="ECO:0007669"/>
    <property type="project" value="UniProtKB-SubCell"/>
</dbReference>
<dbReference type="Proteomes" id="UP000095767">
    <property type="component" value="Unassembled WGS sequence"/>
</dbReference>
<dbReference type="OrthoDB" id="410267at2759"/>
<feature type="transmembrane region" description="Helical" evidence="6">
    <location>
        <begin position="176"/>
        <end position="195"/>
    </location>
</feature>
<keyword evidence="3 6" id="KW-1133">Transmembrane helix</keyword>
<dbReference type="PANTHER" id="PTHR21576:SF30">
    <property type="entry name" value="NODULIN-LIKE FAMILY PROTEIN, EXPRESSED"/>
    <property type="match status" value="1"/>
</dbReference>
<protein>
    <submittedName>
        <fullName evidence="7">Uncharacterized protein</fullName>
    </submittedName>
</protein>
<evidence type="ECO:0000256" key="2">
    <source>
        <dbReference type="ARBA" id="ARBA00022692"/>
    </source>
</evidence>
<evidence type="ECO:0000313" key="8">
    <source>
        <dbReference type="Proteomes" id="UP000095767"/>
    </source>
</evidence>